<evidence type="ECO:0000256" key="1">
    <source>
        <dbReference type="ARBA" id="ARBA00001962"/>
    </source>
</evidence>
<evidence type="ECO:0000313" key="9">
    <source>
        <dbReference type="Proteomes" id="UP000218934"/>
    </source>
</evidence>
<dbReference type="AlphaFoldDB" id="A0A2A4FPV0"/>
<dbReference type="GO" id="GO:0005506">
    <property type="term" value="F:iron ion binding"/>
    <property type="evidence" value="ECO:0007669"/>
    <property type="project" value="InterPro"/>
</dbReference>
<dbReference type="PROSITE" id="PS51296">
    <property type="entry name" value="RIESKE"/>
    <property type="match status" value="1"/>
</dbReference>
<dbReference type="CDD" id="cd03469">
    <property type="entry name" value="Rieske_RO_Alpha_N"/>
    <property type="match status" value="1"/>
</dbReference>
<keyword evidence="3" id="KW-0479">Metal-binding</keyword>
<dbReference type="Proteomes" id="UP000218934">
    <property type="component" value="Unassembled WGS sequence"/>
</dbReference>
<evidence type="ECO:0000256" key="4">
    <source>
        <dbReference type="ARBA" id="ARBA00023002"/>
    </source>
</evidence>
<evidence type="ECO:0000256" key="5">
    <source>
        <dbReference type="ARBA" id="ARBA00023004"/>
    </source>
</evidence>
<comment type="cofactor">
    <cofactor evidence="1">
        <name>Fe cation</name>
        <dbReference type="ChEBI" id="CHEBI:24875"/>
    </cofactor>
</comment>
<dbReference type="GO" id="GO:0016491">
    <property type="term" value="F:oxidoreductase activity"/>
    <property type="evidence" value="ECO:0007669"/>
    <property type="project" value="UniProtKB-KW"/>
</dbReference>
<accession>A0A2A4FPV0</accession>
<keyword evidence="2" id="KW-0001">2Fe-2S</keyword>
<protein>
    <submittedName>
        <fullName evidence="8">(2Fe-2S)-binding protein</fullName>
    </submittedName>
</protein>
<dbReference type="Pfam" id="PF00355">
    <property type="entry name" value="Rieske"/>
    <property type="match status" value="1"/>
</dbReference>
<dbReference type="Gene3D" id="3.90.380.10">
    <property type="entry name" value="Naphthalene 1,2-dioxygenase Alpha Subunit, Chain A, domain 1"/>
    <property type="match status" value="1"/>
</dbReference>
<dbReference type="PRINTS" id="PR00090">
    <property type="entry name" value="RNGDIOXGNASE"/>
</dbReference>
<evidence type="ECO:0000313" key="8">
    <source>
        <dbReference type="EMBL" id="PCE40139.1"/>
    </source>
</evidence>
<keyword evidence="6" id="KW-0411">Iron-sulfur</keyword>
<gene>
    <name evidence="8" type="ORF">COO09_21775</name>
</gene>
<dbReference type="SUPFAM" id="SSF50022">
    <property type="entry name" value="ISP domain"/>
    <property type="match status" value="1"/>
</dbReference>
<dbReference type="InterPro" id="IPR015879">
    <property type="entry name" value="Ring_hydroxy_dOase_asu_C_dom"/>
</dbReference>
<evidence type="ECO:0000256" key="3">
    <source>
        <dbReference type="ARBA" id="ARBA00022723"/>
    </source>
</evidence>
<dbReference type="PANTHER" id="PTHR43756:SF5">
    <property type="entry name" value="CHOLINE MONOOXYGENASE, CHLOROPLASTIC"/>
    <property type="match status" value="1"/>
</dbReference>
<keyword evidence="9" id="KW-1185">Reference proteome</keyword>
<evidence type="ECO:0000259" key="7">
    <source>
        <dbReference type="PROSITE" id="PS51296"/>
    </source>
</evidence>
<dbReference type="Gene3D" id="2.102.10.10">
    <property type="entry name" value="Rieske [2Fe-2S] iron-sulphur domain"/>
    <property type="match status" value="1"/>
</dbReference>
<organism evidence="8 9">
    <name type="scientific">Rhizorhabdus dicambivorans</name>
    <dbReference type="NCBI Taxonomy" id="1850238"/>
    <lineage>
        <taxon>Bacteria</taxon>
        <taxon>Pseudomonadati</taxon>
        <taxon>Pseudomonadota</taxon>
        <taxon>Alphaproteobacteria</taxon>
        <taxon>Sphingomonadales</taxon>
        <taxon>Sphingomonadaceae</taxon>
        <taxon>Rhizorhabdus</taxon>
    </lineage>
</organism>
<evidence type="ECO:0000256" key="6">
    <source>
        <dbReference type="ARBA" id="ARBA00023014"/>
    </source>
</evidence>
<dbReference type="InterPro" id="IPR017941">
    <property type="entry name" value="Rieske_2Fe-2S"/>
</dbReference>
<sequence length="519" mass="59668">MMARAWSAFISGERRALSHPQIELSQPSHSASPVIEVGKKIYLKRPVAVRILESSMNQLDPSHPFARAPGRSYQELLDEDTRHKIPDALRFQNPVDLGVEPVRAERYHSPDFFRKEVDKVFLKTWQYAVHEDELPNVGDTYVFDLLHKTVLITRQEDGSLKAMQNVCLHRGRKLVTHGGCKRQFRCPFHGMEWNIDGTFKWNPIGWDFPQIAEKEFSLPEVRLESWMGFVFINFDPNATPFADLVGVLPDHMEHWKLRDCYKGAHVGKIVRANWKVVAEAFMEGYHVYATHPQANPFIAVEQGQYDLITDHVSRFTTAVGIPTELLEEKDMSEERRIELMLGAGSRANKPFTKESQPQLAAEETTRTHMAERGRRMLQEQTGRDFSEACDADILDGISYHIFPNFHIWGAFPQKICYRMRPIDPDTTLWEAMMIRIAPKDGPRPAPGVFRMLKEDEPWSTVIDELGYLATLYDQDMGNMQPCQDGLKALGDGVVQFAHYSETALRNLHRMIDKYINDEI</sequence>
<feature type="domain" description="Rieske" evidence="7">
    <location>
        <begin position="126"/>
        <end position="232"/>
    </location>
</feature>
<dbReference type="Pfam" id="PF00848">
    <property type="entry name" value="Ring_hydroxyl_A"/>
    <property type="match status" value="1"/>
</dbReference>
<keyword evidence="5" id="KW-0408">Iron</keyword>
<comment type="caution">
    <text evidence="8">The sequence shown here is derived from an EMBL/GenBank/DDBJ whole genome shotgun (WGS) entry which is preliminary data.</text>
</comment>
<dbReference type="EMBL" id="NWUF01000034">
    <property type="protein sequence ID" value="PCE40139.1"/>
    <property type="molecule type" value="Genomic_DNA"/>
</dbReference>
<dbReference type="SUPFAM" id="SSF55961">
    <property type="entry name" value="Bet v1-like"/>
    <property type="match status" value="1"/>
</dbReference>
<dbReference type="InterPro" id="IPR001663">
    <property type="entry name" value="Rng_hydr_dOase-A"/>
</dbReference>
<proteinExistence type="predicted"/>
<dbReference type="GO" id="GO:0051537">
    <property type="term" value="F:2 iron, 2 sulfur cluster binding"/>
    <property type="evidence" value="ECO:0007669"/>
    <property type="project" value="UniProtKB-KW"/>
</dbReference>
<dbReference type="InterPro" id="IPR036922">
    <property type="entry name" value="Rieske_2Fe-2S_sf"/>
</dbReference>
<dbReference type="CDD" id="cd08882">
    <property type="entry name" value="RHO_alpha_C_MupW-like"/>
    <property type="match status" value="1"/>
</dbReference>
<dbReference type="PANTHER" id="PTHR43756">
    <property type="entry name" value="CHOLINE MONOOXYGENASE, CHLOROPLASTIC"/>
    <property type="match status" value="1"/>
</dbReference>
<evidence type="ECO:0000256" key="2">
    <source>
        <dbReference type="ARBA" id="ARBA00022714"/>
    </source>
</evidence>
<name>A0A2A4FPV0_9SPHN</name>
<reference evidence="8 9" key="1">
    <citation type="submission" date="2017-09" db="EMBL/GenBank/DDBJ databases">
        <title>The Catabolism of 3,6-Dichlorosalicylic acid is Initiated by the Cytochrome P450 Monooxygenase DsmABC in Rhizorhabdus dicambivorans Ndbn-20.</title>
        <authorList>
            <person name="Na L."/>
        </authorList>
    </citation>
    <scope>NUCLEOTIDE SEQUENCE [LARGE SCALE GENOMIC DNA]</scope>
    <source>
        <strain evidence="8 9">Ndbn-20m</strain>
    </source>
</reference>
<keyword evidence="4" id="KW-0560">Oxidoreductase</keyword>